<keyword evidence="6 7" id="KW-0472">Membrane</keyword>
<dbReference type="KEGG" id="pste:PSTEL_06460"/>
<dbReference type="STRING" id="169760.PSTEL_06460"/>
<dbReference type="HOGENOM" id="CLU_034180_15_3_9"/>
<dbReference type="Pfam" id="PF07690">
    <property type="entry name" value="MFS_1"/>
    <property type="match status" value="1"/>
</dbReference>
<dbReference type="PANTHER" id="PTHR43266:SF2">
    <property type="entry name" value="MAJOR FACILITATOR SUPERFAMILY (MFS) PROFILE DOMAIN-CONTAINING PROTEIN"/>
    <property type="match status" value="1"/>
</dbReference>
<evidence type="ECO:0000256" key="3">
    <source>
        <dbReference type="ARBA" id="ARBA00022475"/>
    </source>
</evidence>
<accession>A0A089LPK2</accession>
<feature type="transmembrane region" description="Helical" evidence="7">
    <location>
        <begin position="311"/>
        <end position="336"/>
    </location>
</feature>
<evidence type="ECO:0000256" key="1">
    <source>
        <dbReference type="ARBA" id="ARBA00004651"/>
    </source>
</evidence>
<dbReference type="CDD" id="cd06173">
    <property type="entry name" value="MFS_MefA_like"/>
    <property type="match status" value="1"/>
</dbReference>
<dbReference type="PANTHER" id="PTHR43266">
    <property type="entry name" value="MACROLIDE-EFFLUX PROTEIN"/>
    <property type="match status" value="1"/>
</dbReference>
<evidence type="ECO:0000256" key="4">
    <source>
        <dbReference type="ARBA" id="ARBA00022692"/>
    </source>
</evidence>
<evidence type="ECO:0000256" key="5">
    <source>
        <dbReference type="ARBA" id="ARBA00022989"/>
    </source>
</evidence>
<dbReference type="GO" id="GO:0022857">
    <property type="term" value="F:transmembrane transporter activity"/>
    <property type="evidence" value="ECO:0007669"/>
    <property type="project" value="InterPro"/>
</dbReference>
<feature type="transmembrane region" description="Helical" evidence="7">
    <location>
        <begin position="12"/>
        <end position="36"/>
    </location>
</feature>
<keyword evidence="9" id="KW-1185">Reference proteome</keyword>
<keyword evidence="4 7" id="KW-0812">Transmembrane</keyword>
<feature type="transmembrane region" description="Helical" evidence="7">
    <location>
        <begin position="254"/>
        <end position="275"/>
    </location>
</feature>
<feature type="transmembrane region" description="Helical" evidence="7">
    <location>
        <begin position="152"/>
        <end position="178"/>
    </location>
</feature>
<dbReference type="Gene3D" id="1.20.1250.20">
    <property type="entry name" value="MFS general substrate transporter like domains"/>
    <property type="match status" value="1"/>
</dbReference>
<proteinExistence type="predicted"/>
<keyword evidence="3" id="KW-1003">Cell membrane</keyword>
<name>A0A089LPK2_9BACL</name>
<evidence type="ECO:0000256" key="6">
    <source>
        <dbReference type="ARBA" id="ARBA00023136"/>
    </source>
</evidence>
<feature type="transmembrane region" description="Helical" evidence="7">
    <location>
        <begin position="284"/>
        <end position="305"/>
    </location>
</feature>
<dbReference type="GO" id="GO:0005886">
    <property type="term" value="C:plasma membrane"/>
    <property type="evidence" value="ECO:0007669"/>
    <property type="project" value="UniProtKB-SubCell"/>
</dbReference>
<dbReference type="AlphaFoldDB" id="A0A089LPK2"/>
<feature type="transmembrane region" description="Helical" evidence="7">
    <location>
        <begin position="76"/>
        <end position="98"/>
    </location>
</feature>
<feature type="transmembrane region" description="Helical" evidence="7">
    <location>
        <begin position="42"/>
        <end position="64"/>
    </location>
</feature>
<comment type="subcellular location">
    <subcellularLocation>
        <location evidence="1">Cell membrane</location>
        <topology evidence="1">Multi-pass membrane protein</topology>
    </subcellularLocation>
</comment>
<feature type="transmembrane region" description="Helical" evidence="7">
    <location>
        <begin position="348"/>
        <end position="372"/>
    </location>
</feature>
<dbReference type="InterPro" id="IPR011701">
    <property type="entry name" value="MFS"/>
</dbReference>
<evidence type="ECO:0000313" key="9">
    <source>
        <dbReference type="Proteomes" id="UP000029507"/>
    </source>
</evidence>
<keyword evidence="5 7" id="KW-1133">Transmembrane helix</keyword>
<reference evidence="8 9" key="1">
    <citation type="submission" date="2014-08" db="EMBL/GenBank/DDBJ databases">
        <title>Comparative genomics of the Paenibacillus odorifer group.</title>
        <authorList>
            <person name="den Bakker H.C."/>
            <person name="Tsai Y.-C."/>
            <person name="Martin N."/>
            <person name="Korlach J."/>
            <person name="Wiedmann M."/>
        </authorList>
    </citation>
    <scope>NUCLEOTIDE SEQUENCE [LARGE SCALE GENOMIC DNA]</scope>
    <source>
        <strain evidence="8 9">DSM 14472</strain>
    </source>
</reference>
<gene>
    <name evidence="8" type="ORF">PSTEL_06460</name>
</gene>
<organism evidence="8 9">
    <name type="scientific">Paenibacillus stellifer</name>
    <dbReference type="NCBI Taxonomy" id="169760"/>
    <lineage>
        <taxon>Bacteria</taxon>
        <taxon>Bacillati</taxon>
        <taxon>Bacillota</taxon>
        <taxon>Bacilli</taxon>
        <taxon>Bacillales</taxon>
        <taxon>Paenibacillaceae</taxon>
        <taxon>Paenibacillus</taxon>
    </lineage>
</organism>
<protein>
    <submittedName>
        <fullName evidence="8">MFS transporter</fullName>
    </submittedName>
</protein>
<dbReference type="Proteomes" id="UP000029507">
    <property type="component" value="Chromosome"/>
</dbReference>
<dbReference type="InterPro" id="IPR036259">
    <property type="entry name" value="MFS_trans_sf"/>
</dbReference>
<feature type="transmembrane region" description="Helical" evidence="7">
    <location>
        <begin position="378"/>
        <end position="397"/>
    </location>
</feature>
<dbReference type="EMBL" id="CP009286">
    <property type="protein sequence ID" value="AIQ62797.1"/>
    <property type="molecule type" value="Genomic_DNA"/>
</dbReference>
<feature type="transmembrane region" description="Helical" evidence="7">
    <location>
        <begin position="224"/>
        <end position="242"/>
    </location>
</feature>
<dbReference type="SUPFAM" id="SSF103473">
    <property type="entry name" value="MFS general substrate transporter"/>
    <property type="match status" value="1"/>
</dbReference>
<sequence length="410" mass="43310">MLANAVFRKIYAAYAAAAIGDWFDMLAIQVLVGYRWQASPLMLSLIPVSLAVPGIVLGSLAGVAADRLDRLKLMRLCDLLTAAITAALLFAPGMLWLLPLLALRSAVSALNVPAQQSLNRSIVREDQLLQAASLNGLVTQGSKIAGPLLGGAALAILSPAWCIGLNALLRLFSFGLLLTVRSRDAARSPETVSESAAEESKPSFRMMWKEGWGLIWSSRLLRNTLLFGLLGALTIQMVDYQFTSLFRMLAPDRAYLLGWMIAAAGAGAVMIMLLLNRISGGRRYGLRLGGGYVLIGAAFGGLGLLQPGAGTLPVLLLGLMMGAGNGLFFVSFSYCLQKETPPSMTGRVFGIQSMMLSAVMVVAPLLGGVLVGVEGPRAVFAAFGLAIGLLGGTGMALGRRIWPEGDAEEI</sequence>
<evidence type="ECO:0000313" key="8">
    <source>
        <dbReference type="EMBL" id="AIQ62797.1"/>
    </source>
</evidence>
<evidence type="ECO:0000256" key="2">
    <source>
        <dbReference type="ARBA" id="ARBA00022448"/>
    </source>
</evidence>
<evidence type="ECO:0000256" key="7">
    <source>
        <dbReference type="SAM" id="Phobius"/>
    </source>
</evidence>
<keyword evidence="2" id="KW-0813">Transport</keyword>